<protein>
    <submittedName>
        <fullName evidence="3">Uncharacterized protein</fullName>
    </submittedName>
</protein>
<organism evidence="3 4">
    <name type="scientific">Blepharisma stoltei</name>
    <dbReference type="NCBI Taxonomy" id="1481888"/>
    <lineage>
        <taxon>Eukaryota</taxon>
        <taxon>Sar</taxon>
        <taxon>Alveolata</taxon>
        <taxon>Ciliophora</taxon>
        <taxon>Postciliodesmatophora</taxon>
        <taxon>Heterotrichea</taxon>
        <taxon>Heterotrichida</taxon>
        <taxon>Blepharismidae</taxon>
        <taxon>Blepharisma</taxon>
    </lineage>
</organism>
<feature type="compositionally biased region" description="Basic and acidic residues" evidence="2">
    <location>
        <begin position="373"/>
        <end position="392"/>
    </location>
</feature>
<evidence type="ECO:0000256" key="2">
    <source>
        <dbReference type="SAM" id="MobiDB-lite"/>
    </source>
</evidence>
<evidence type="ECO:0000256" key="1">
    <source>
        <dbReference type="SAM" id="Coils"/>
    </source>
</evidence>
<feature type="coiled-coil region" evidence="1">
    <location>
        <begin position="197"/>
        <end position="224"/>
    </location>
</feature>
<keyword evidence="1" id="KW-0175">Coiled coil</keyword>
<sequence length="773" mass="89818">MEEPDFLGLENRLRKIVKELVEPTIRRSQENKEGIEKLSLKDEELLKKIQSLENHLFATNKKLEATDDYSKRTMEYEASMRVMESRFTKDKEEFKQQLDLLSKKIIYCEEKIDVLDHQKEQLRSDIYKLSHTVNSNKNITEEKLGLFQDDYLAKIEELNIRTGKVERNNFQIEKKLEHVLKDLAEVDFIAKRGDKIADESQKDLKKHKKTLKNLQKIVNESIDKLKSSIYLQGGEIQSMNKKIYDYLSNEYKIKNQLFVMYALYETLQDPKLRRNIAKVENDMLGGWDENLLNPDLREIVADMKNRSQQILDTPLPPPPPEPKQIKHTLISASSISSSKSSLSPSVNASRRGTHRLYVPSKRTYEEEENSGSQHEESENDKPEHLSSKESIIHMRPLSPRQSFRGIENMPIISSVSKLNETEEPVTLTTHERFDSFMPQPQETLNSHRSDTDNTSEPNEPFFMQQQIDFSPYIEEVKQMIFELKSLHEEDILSIKDEILLLKENILDTKMKTEEVDTQLKLRLYEISQKEKEIMEDTSQRIKEVELIMEQNMSEYMTILNQRKRENSDIASDIKALNTKIAGLSYQNPKNEEKYESLRKVVELLVEYSKICISLQSQDEIDRDSISLLAYKDTKQRPGSRTQSRAANARPVVSIDKQCQSCAGQSSIVMNAFKMACLAYTPSLVLYGGSQFNRKELIDIQKKIIEGIWETNSNEFSMTSFLEENRNIRCKTSTSFRKWRPSSVPANDLIIHTPQFDLSNTEGELPILSRKSNR</sequence>
<name>A0AAU9JZW3_9CILI</name>
<dbReference type="EMBL" id="CAJZBQ010000053">
    <property type="protein sequence ID" value="CAG9331176.1"/>
    <property type="molecule type" value="Genomic_DNA"/>
</dbReference>
<feature type="compositionally biased region" description="Low complexity" evidence="2">
    <location>
        <begin position="332"/>
        <end position="349"/>
    </location>
</feature>
<evidence type="ECO:0000313" key="4">
    <source>
        <dbReference type="Proteomes" id="UP001162131"/>
    </source>
</evidence>
<dbReference type="Proteomes" id="UP001162131">
    <property type="component" value="Unassembled WGS sequence"/>
</dbReference>
<proteinExistence type="predicted"/>
<accession>A0AAU9JZW3</accession>
<comment type="caution">
    <text evidence="3">The sequence shown here is derived from an EMBL/GenBank/DDBJ whole genome shotgun (WGS) entry which is preliminary data.</text>
</comment>
<reference evidence="3" key="1">
    <citation type="submission" date="2021-09" db="EMBL/GenBank/DDBJ databases">
        <authorList>
            <consortium name="AG Swart"/>
            <person name="Singh M."/>
            <person name="Singh A."/>
            <person name="Seah K."/>
            <person name="Emmerich C."/>
        </authorList>
    </citation>
    <scope>NUCLEOTIDE SEQUENCE</scope>
    <source>
        <strain evidence="3">ATCC30299</strain>
    </source>
</reference>
<evidence type="ECO:0000313" key="3">
    <source>
        <dbReference type="EMBL" id="CAG9331176.1"/>
    </source>
</evidence>
<feature type="region of interest" description="Disordered" evidence="2">
    <location>
        <begin position="332"/>
        <end position="395"/>
    </location>
</feature>
<gene>
    <name evidence="3" type="ORF">BSTOLATCC_MIC53254</name>
</gene>
<keyword evidence="4" id="KW-1185">Reference proteome</keyword>
<dbReference type="AlphaFoldDB" id="A0AAU9JZW3"/>